<dbReference type="EMBL" id="BMWV01000004">
    <property type="protein sequence ID" value="GGY37675.1"/>
    <property type="molecule type" value="Genomic_DNA"/>
</dbReference>
<accession>A0A411WZ79</accession>
<dbReference type="RefSeq" id="WP_131146137.1">
    <property type="nucleotide sequence ID" value="NZ_BMWV01000004.1"/>
</dbReference>
<organism evidence="2 5">
    <name type="scientific">Pseudoduganella albidiflava</name>
    <dbReference type="NCBI Taxonomy" id="321983"/>
    <lineage>
        <taxon>Bacteria</taxon>
        <taxon>Pseudomonadati</taxon>
        <taxon>Pseudomonadota</taxon>
        <taxon>Betaproteobacteria</taxon>
        <taxon>Burkholderiales</taxon>
        <taxon>Oxalobacteraceae</taxon>
        <taxon>Telluria group</taxon>
        <taxon>Pseudoduganella</taxon>
    </lineage>
</organism>
<name>A0A411WZ79_9BURK</name>
<reference evidence="2" key="1">
    <citation type="journal article" date="2014" name="Int. J. Syst. Evol. Microbiol.">
        <title>Complete genome sequence of Corynebacterium casei LMG S-19264T (=DSM 44701T), isolated from a smear-ripened cheese.</title>
        <authorList>
            <consortium name="US DOE Joint Genome Institute (JGI-PGF)"/>
            <person name="Walter F."/>
            <person name="Albersmeier A."/>
            <person name="Kalinowski J."/>
            <person name="Ruckert C."/>
        </authorList>
    </citation>
    <scope>NUCLEOTIDE SEQUENCE</scope>
    <source>
        <strain evidence="2">KCTC 12343</strain>
    </source>
</reference>
<feature type="region of interest" description="Disordered" evidence="1">
    <location>
        <begin position="153"/>
        <end position="185"/>
    </location>
</feature>
<evidence type="ECO:0000313" key="5">
    <source>
        <dbReference type="Proteomes" id="UP000628442"/>
    </source>
</evidence>
<dbReference type="OrthoDB" id="962262at2"/>
<evidence type="ECO:0000313" key="4">
    <source>
        <dbReference type="Proteomes" id="UP000292307"/>
    </source>
</evidence>
<dbReference type="Proteomes" id="UP000292307">
    <property type="component" value="Chromosome"/>
</dbReference>
<evidence type="ECO:0000313" key="2">
    <source>
        <dbReference type="EMBL" id="GGY37675.1"/>
    </source>
</evidence>
<dbReference type="AlphaFoldDB" id="A0A411WZ79"/>
<gene>
    <name evidence="3" type="ORF">EYF70_15030</name>
    <name evidence="2" type="ORF">GCM10007387_19540</name>
</gene>
<proteinExistence type="predicted"/>
<protein>
    <recommendedName>
        <fullName evidence="6">Helix-turn-helix domain-containing protein</fullName>
    </recommendedName>
</protein>
<evidence type="ECO:0000256" key="1">
    <source>
        <dbReference type="SAM" id="MobiDB-lite"/>
    </source>
</evidence>
<dbReference type="EMBL" id="CP036401">
    <property type="protein sequence ID" value="QBI02019.1"/>
    <property type="molecule type" value="Genomic_DNA"/>
</dbReference>
<reference evidence="3 4" key="2">
    <citation type="submission" date="2019-02" db="EMBL/GenBank/DDBJ databases">
        <title>Draft Genome Sequences of Six Type Strains of the Genus Massilia.</title>
        <authorList>
            <person name="Miess H."/>
            <person name="Frediansyhah A."/>
            <person name="Gross H."/>
        </authorList>
    </citation>
    <scope>NUCLEOTIDE SEQUENCE [LARGE SCALE GENOMIC DNA]</scope>
    <source>
        <strain evidence="3 4">DSM 17472</strain>
    </source>
</reference>
<dbReference type="Proteomes" id="UP000628442">
    <property type="component" value="Unassembled WGS sequence"/>
</dbReference>
<sequence length="185" mass="19990">MALLTVTEAARLARRSRASIYRDIEKGRLDKVFTADGALKIDSAALARAYGEIGRREEPGAPGASPAATDKAIQAVLRQVDGAKVAEQGEGGAALEVAVLRERLAACEHRIALLERIAQLEKAARQAADVTWRQRVQGKDEVINALTLALARPEPQPLPQAPARPRDDAWPTWRHAPGGEKRAIN</sequence>
<keyword evidence="4" id="KW-1185">Reference proteome</keyword>
<evidence type="ECO:0008006" key="6">
    <source>
        <dbReference type="Google" id="ProtNLM"/>
    </source>
</evidence>
<evidence type="ECO:0000313" key="3">
    <source>
        <dbReference type="EMBL" id="QBI02019.1"/>
    </source>
</evidence>
<reference evidence="2" key="3">
    <citation type="submission" date="2022-12" db="EMBL/GenBank/DDBJ databases">
        <authorList>
            <person name="Sun Q."/>
            <person name="Kim S."/>
        </authorList>
    </citation>
    <scope>NUCLEOTIDE SEQUENCE</scope>
    <source>
        <strain evidence="2">KCTC 12343</strain>
    </source>
</reference>